<evidence type="ECO:0000313" key="10">
    <source>
        <dbReference type="Proteomes" id="UP000116231"/>
    </source>
</evidence>
<evidence type="ECO:0000256" key="4">
    <source>
        <dbReference type="ARBA" id="ARBA00022518"/>
    </source>
</evidence>
<evidence type="ECO:0000256" key="8">
    <source>
        <dbReference type="ARBA" id="ARBA00044760"/>
    </source>
</evidence>
<dbReference type="Pfam" id="PF04528">
    <property type="entry name" value="Adeno_E4_34"/>
    <property type="match status" value="1"/>
</dbReference>
<evidence type="ECO:0000256" key="3">
    <source>
        <dbReference type="ARBA" id="ARBA00006872"/>
    </source>
</evidence>
<evidence type="ECO:0000256" key="5">
    <source>
        <dbReference type="ARBA" id="ARBA00022562"/>
    </source>
</evidence>
<comment type="function">
    <text evidence="7">Plays a major role to prevent cellular inhibition of viral genome replication by nuclear bodies. Assembles an SCF-like E3 ubiquitin ligase complex based on the cellular proteins ELOB, ELOC, CUL5 and RBX1, in cooperation with viral E1B-55K. This viral RING-type ligase ubiquitinates cellular substrates prior to proteasomal degradation: p53/TP53, LIG4, MRE11-RAD50-NBS1 (MRN) complex, ITGA3, DAXX and BLM.</text>
</comment>
<keyword evidence="4" id="KW-0244">Early protein</keyword>
<evidence type="ECO:0000256" key="6">
    <source>
        <dbReference type="ARBA" id="ARBA00023200"/>
    </source>
</evidence>
<protein>
    <submittedName>
        <fullName evidence="9">E4 34 kDa protein</fullName>
    </submittedName>
</protein>
<comment type="subunit">
    <text evidence="8">Interacts with E1B-55k.</text>
</comment>
<sequence>MDDSSGVEHILDSVRSFSSAACFVGNREIPVLWLCVADEDTRRCLGVVERPCVCALQCVEEDKNYIYGNELFGIHCHCNSKFSLECISRAAVIKNLALKVISGTFVNFRFFWYGDIVSYEIPSVVGFVGCYFVDKIHYVVLKIPLSSDYSLVKANYASDSVVFVRSASSGYVIKVCTSCKDLSEENMKCCAEHSRSLLLSMLSCIKAFSAVNRPLYPCFKDTQRRKRIKRLMYYGTPIKRSKFMFGI</sequence>
<dbReference type="RefSeq" id="YP_009032629.1">
    <property type="nucleotide sequence ID" value="NC_024150.1"/>
</dbReference>
<dbReference type="GO" id="GO:0030430">
    <property type="term" value="C:host cell cytoplasm"/>
    <property type="evidence" value="ECO:0007669"/>
    <property type="project" value="UniProtKB-SubCell"/>
</dbReference>
<name>A0A059XDI2_9ADEN</name>
<evidence type="ECO:0000256" key="2">
    <source>
        <dbReference type="ARBA" id="ARBA00004192"/>
    </source>
</evidence>
<keyword evidence="6" id="KW-1035">Host cytoplasm</keyword>
<keyword evidence="5" id="KW-1048">Host nucleus</keyword>
<reference evidence="9 10" key="1">
    <citation type="journal article" date="2015" name="Infect. Genet. Evol.">
        <title>Phylogenomic characterization of California sea lion adenovirus-1.</title>
        <authorList>
            <person name="Cortes-Hinojosa G."/>
            <person name="Gulland F.M."/>
            <person name="Goldstein T."/>
            <person name="Venn-Watson S."/>
            <person name="Rivera R."/>
            <person name="Waltzek T.B."/>
            <person name="Salemi M."/>
            <person name="Wellehan J.F.Jr."/>
        </authorList>
    </citation>
    <scope>NUCLEOTIDE SEQUENCE [LARGE SCALE GENOMIC DNA]</scope>
    <source>
        <strain evidence="9">Zc11-030</strain>
    </source>
</reference>
<comment type="subcellular location">
    <subcellularLocation>
        <location evidence="2">Host cytoplasm</location>
    </subcellularLocation>
    <subcellularLocation>
        <location evidence="1">Host nucleus</location>
    </subcellularLocation>
</comment>
<comment type="similarity">
    <text evidence="3">Belongs to the adenoviridae E4 30 to 34 kDa protein family.</text>
</comment>
<dbReference type="InterPro" id="IPR007615">
    <property type="entry name" value="Adenovirus_E4_30/34"/>
</dbReference>
<dbReference type="OrthoDB" id="5555at10239"/>
<dbReference type="GeneID" id="19488631"/>
<accession>A0A059XDI2</accession>
<organism evidence="9 10">
    <name type="scientific">California sea lion adenovirus 1</name>
    <dbReference type="NCBI Taxonomy" id="943083"/>
    <lineage>
        <taxon>Viruses</taxon>
        <taxon>Varidnaviria</taxon>
        <taxon>Bamfordvirae</taxon>
        <taxon>Preplasmiviricota</taxon>
        <taxon>Polisuviricotina</taxon>
        <taxon>Pharingeaviricetes</taxon>
        <taxon>Rowavirales</taxon>
        <taxon>Adenoviridae</taxon>
        <taxon>Mastadenovirus</taxon>
        <taxon>Mastadenovirus otariidae</taxon>
        <taxon>Sea lion mastadenovirus A</taxon>
    </lineage>
</organism>
<dbReference type="GO" id="GO:0042025">
    <property type="term" value="C:host cell nucleus"/>
    <property type="evidence" value="ECO:0007669"/>
    <property type="project" value="UniProtKB-SubCell"/>
</dbReference>
<evidence type="ECO:0000256" key="7">
    <source>
        <dbReference type="ARBA" id="ARBA00044723"/>
    </source>
</evidence>
<evidence type="ECO:0000256" key="1">
    <source>
        <dbReference type="ARBA" id="ARBA00004147"/>
    </source>
</evidence>
<evidence type="ECO:0000313" key="9">
    <source>
        <dbReference type="EMBL" id="AIA22370.1"/>
    </source>
</evidence>
<dbReference type="KEGG" id="vg:19488631"/>
<dbReference type="Proteomes" id="UP000116231">
    <property type="component" value="Segment"/>
</dbReference>
<keyword evidence="10" id="KW-1185">Reference proteome</keyword>
<dbReference type="EMBL" id="KJ563221">
    <property type="protein sequence ID" value="AIA22370.1"/>
    <property type="molecule type" value="Genomic_DNA"/>
</dbReference>
<proteinExistence type="inferred from homology"/>